<organism evidence="1 2">
    <name type="scientific">Candidatus Sungbacteria bacterium RIFCSPHIGHO2_02_FULL_51_29</name>
    <dbReference type="NCBI Taxonomy" id="1802273"/>
    <lineage>
        <taxon>Bacteria</taxon>
        <taxon>Candidatus Sungiibacteriota</taxon>
    </lineage>
</organism>
<evidence type="ECO:0000313" key="2">
    <source>
        <dbReference type="Proteomes" id="UP000177811"/>
    </source>
</evidence>
<name>A0A1G2KRB2_9BACT</name>
<dbReference type="EMBL" id="MHQL01000051">
    <property type="protein sequence ID" value="OHA01920.1"/>
    <property type="molecule type" value="Genomic_DNA"/>
</dbReference>
<comment type="caution">
    <text evidence="1">The sequence shown here is derived from an EMBL/GenBank/DDBJ whole genome shotgun (WGS) entry which is preliminary data.</text>
</comment>
<dbReference type="Proteomes" id="UP000177811">
    <property type="component" value="Unassembled WGS sequence"/>
</dbReference>
<reference evidence="1 2" key="1">
    <citation type="journal article" date="2016" name="Nat. Commun.">
        <title>Thousands of microbial genomes shed light on interconnected biogeochemical processes in an aquifer system.</title>
        <authorList>
            <person name="Anantharaman K."/>
            <person name="Brown C.T."/>
            <person name="Hug L.A."/>
            <person name="Sharon I."/>
            <person name="Castelle C.J."/>
            <person name="Probst A.J."/>
            <person name="Thomas B.C."/>
            <person name="Singh A."/>
            <person name="Wilkins M.J."/>
            <person name="Karaoz U."/>
            <person name="Brodie E.L."/>
            <person name="Williams K.H."/>
            <person name="Hubbard S.S."/>
            <person name="Banfield J.F."/>
        </authorList>
    </citation>
    <scope>NUCLEOTIDE SEQUENCE [LARGE SCALE GENOMIC DNA]</scope>
</reference>
<dbReference type="AlphaFoldDB" id="A0A1G2KRB2"/>
<gene>
    <name evidence="1" type="ORF">A3C16_02970</name>
</gene>
<proteinExistence type="predicted"/>
<protein>
    <submittedName>
        <fullName evidence="1">Uncharacterized protein</fullName>
    </submittedName>
</protein>
<sequence>MERTEGTPNTESHDGRAFRSVEEFIKVAEAIKFRDARVRIYGKRLALAPSKKTEAGDRYVLVEDPGASVETSWAFFRTNEHSLRADVLGGKPRKFSFRVSDKNIHLFRFDIF</sequence>
<evidence type="ECO:0000313" key="1">
    <source>
        <dbReference type="EMBL" id="OHA01920.1"/>
    </source>
</evidence>
<accession>A0A1G2KRB2</accession>